<evidence type="ECO:0000256" key="4">
    <source>
        <dbReference type="SAM" id="MobiDB-lite"/>
    </source>
</evidence>
<comment type="similarity">
    <text evidence="1">Belongs to the HipA Ser/Thr kinase family.</text>
</comment>
<evidence type="ECO:0000259" key="6">
    <source>
        <dbReference type="Pfam" id="PF13657"/>
    </source>
</evidence>
<dbReference type="PANTHER" id="PTHR37419:SF8">
    <property type="entry name" value="TOXIN YJJJ"/>
    <property type="match status" value="1"/>
</dbReference>
<dbReference type="EMBL" id="JAOVZQ010000002">
    <property type="protein sequence ID" value="MCY0097006.1"/>
    <property type="molecule type" value="Genomic_DNA"/>
</dbReference>
<keyword evidence="3" id="KW-0418">Kinase</keyword>
<protein>
    <submittedName>
        <fullName evidence="7">HipA domain-containing protein</fullName>
    </submittedName>
</protein>
<feature type="region of interest" description="Disordered" evidence="4">
    <location>
        <begin position="1"/>
        <end position="21"/>
    </location>
</feature>
<feature type="domain" description="HipA-like C-terminal" evidence="5">
    <location>
        <begin position="185"/>
        <end position="395"/>
    </location>
</feature>
<proteinExistence type="inferred from homology"/>
<evidence type="ECO:0000259" key="5">
    <source>
        <dbReference type="Pfam" id="PF07804"/>
    </source>
</evidence>
<feature type="domain" description="HipA N-terminal subdomain 1" evidence="6">
    <location>
        <begin position="31"/>
        <end position="120"/>
    </location>
</feature>
<dbReference type="Gene3D" id="1.10.1070.20">
    <property type="match status" value="1"/>
</dbReference>
<evidence type="ECO:0000313" key="8">
    <source>
        <dbReference type="Proteomes" id="UP001081283"/>
    </source>
</evidence>
<reference evidence="7" key="1">
    <citation type="submission" date="2022-10" db="EMBL/GenBank/DDBJ databases">
        <title>Hoeflea sp. J2-29, isolated from marine algae.</title>
        <authorList>
            <person name="Kristyanto S."/>
            <person name="Kim J.M."/>
            <person name="Jeon C.O."/>
        </authorList>
    </citation>
    <scope>NUCLEOTIDE SEQUENCE</scope>
    <source>
        <strain evidence="7">J2-29</strain>
    </source>
</reference>
<dbReference type="InterPro" id="IPR052028">
    <property type="entry name" value="HipA_Ser/Thr_kinase"/>
</dbReference>
<sequence>MMPSDQSRTLRRRSAPGPQEAEVHLGRSLLHVGKLRFSFDRNRQFSEFSYDQGWIGDSRGFAIAPDLPLGPAPFFASSGRGGDQRESLPGVLQDAAPDAWGRMLMQRLYGSGLSEFDMLTLTDDTTRQGALRFCDGEQRIITGEGAVPVPQLIDLEELQAISASIERGGDVSNQALRQMAGAGGSIGGARPKANVLDADQLWIAKFSSSGDASPVERIEVATLKLARAVGLNAPDARLMLERTAHPIALIRRFDREGTARIPYISARTALERHGTEQGAYTDLAQFIRQHSDNPLADLRELWARMVFTILVSNTDDHLKNHGFVYAGDGQWSLSQLFDVNPQPERHRLLKTAIIEGEPFSASLELALEAAVFFNLPADEARGLARMLARQIKDNWREIMRNYGVTGTELRSLEPAFEHEEMERALNL</sequence>
<keyword evidence="2" id="KW-0808">Transferase</keyword>
<keyword evidence="8" id="KW-1185">Reference proteome</keyword>
<evidence type="ECO:0000313" key="7">
    <source>
        <dbReference type="EMBL" id="MCY0097006.1"/>
    </source>
</evidence>
<evidence type="ECO:0000256" key="2">
    <source>
        <dbReference type="ARBA" id="ARBA00022679"/>
    </source>
</evidence>
<dbReference type="InterPro" id="IPR017508">
    <property type="entry name" value="HipA_N1"/>
</dbReference>
<evidence type="ECO:0000256" key="3">
    <source>
        <dbReference type="ARBA" id="ARBA00022777"/>
    </source>
</evidence>
<dbReference type="Pfam" id="PF13657">
    <property type="entry name" value="Couple_hipA"/>
    <property type="match status" value="1"/>
</dbReference>
<dbReference type="Pfam" id="PF07804">
    <property type="entry name" value="HipA_C"/>
    <property type="match status" value="1"/>
</dbReference>
<gene>
    <name evidence="7" type="ORF">OEG82_23810</name>
</gene>
<evidence type="ECO:0000256" key="1">
    <source>
        <dbReference type="ARBA" id="ARBA00010164"/>
    </source>
</evidence>
<organism evidence="7 8">
    <name type="scientific">Hoeflea ulvae</name>
    <dbReference type="NCBI Taxonomy" id="2983764"/>
    <lineage>
        <taxon>Bacteria</taxon>
        <taxon>Pseudomonadati</taxon>
        <taxon>Pseudomonadota</taxon>
        <taxon>Alphaproteobacteria</taxon>
        <taxon>Hyphomicrobiales</taxon>
        <taxon>Rhizobiaceae</taxon>
        <taxon>Hoeflea</taxon>
    </lineage>
</organism>
<dbReference type="InterPro" id="IPR012893">
    <property type="entry name" value="HipA-like_C"/>
</dbReference>
<comment type="caution">
    <text evidence="7">The sequence shown here is derived from an EMBL/GenBank/DDBJ whole genome shotgun (WGS) entry which is preliminary data.</text>
</comment>
<dbReference type="PANTHER" id="PTHR37419">
    <property type="entry name" value="SERINE/THREONINE-PROTEIN KINASE TOXIN HIPA"/>
    <property type="match status" value="1"/>
</dbReference>
<dbReference type="RefSeq" id="WP_267615102.1">
    <property type="nucleotide sequence ID" value="NZ_JAOVZQ010000002.1"/>
</dbReference>
<name>A0ABT3YM74_9HYPH</name>
<accession>A0ABT3YM74</accession>
<dbReference type="Proteomes" id="UP001081283">
    <property type="component" value="Unassembled WGS sequence"/>
</dbReference>